<proteinExistence type="predicted"/>
<evidence type="ECO:0000313" key="2">
    <source>
        <dbReference type="EMBL" id="AYW48712.1"/>
    </source>
</evidence>
<protein>
    <submittedName>
        <fullName evidence="3">Aldo/keto reductase</fullName>
    </submittedName>
</protein>
<gene>
    <name evidence="2" type="ORF">C7K38_10190</name>
    <name evidence="3" type="ORF">GCM10025885_05520</name>
</gene>
<dbReference type="EMBL" id="BSUW01000001">
    <property type="protein sequence ID" value="GMA71503.1"/>
    <property type="molecule type" value="Genomic_DNA"/>
</dbReference>
<dbReference type="InterPro" id="IPR020471">
    <property type="entry name" value="AKR"/>
</dbReference>
<sequence>MKQVAFGTTGTLLPSIVLGCMRMNSADDPVKVLQTAVNNGITFFDHADIYGQGECEKIFAKSLAKTSIKREDLFIQSKCGIVPGEMYDFSKEHIIEAVNGSLKRLRTDYLDSLLLHRPDALMDPEEVAAAFDELKAQGKVRHFGVSNHSPLQVKLLQNVVEQPLEANQLQFGLMHSGMVDEGLNVNRGKEQISQRDEGVLDFSRLENMTVQAWSPYQASLVKEVFIANKRFPELNQKLDELAEKYQTTPTGLASAWILRHPANMQVIAGTMNTQRIEEIAQASEIQLSRKDWYQLYLAAGNHLP</sequence>
<dbReference type="CDD" id="cd19092">
    <property type="entry name" value="AKR_BsYcsN_EcYdhF-like"/>
    <property type="match status" value="1"/>
</dbReference>
<name>A0AA37XIM7_9ENTE</name>
<dbReference type="SUPFAM" id="SSF51430">
    <property type="entry name" value="NAD(P)-linked oxidoreductase"/>
    <property type="match status" value="1"/>
</dbReference>
<dbReference type="KEGG" id="too:C7K38_10190"/>
<evidence type="ECO:0000313" key="5">
    <source>
        <dbReference type="Proteomes" id="UP001157039"/>
    </source>
</evidence>
<dbReference type="PROSITE" id="PS51257">
    <property type="entry name" value="PROKAR_LIPOPROTEIN"/>
    <property type="match status" value="1"/>
</dbReference>
<dbReference type="GO" id="GO:0005829">
    <property type="term" value="C:cytosol"/>
    <property type="evidence" value="ECO:0007669"/>
    <property type="project" value="TreeGrafter"/>
</dbReference>
<dbReference type="Proteomes" id="UP001157039">
    <property type="component" value="Unassembled WGS sequence"/>
</dbReference>
<keyword evidence="4" id="KW-1185">Reference proteome</keyword>
<dbReference type="Gene3D" id="3.20.20.100">
    <property type="entry name" value="NADP-dependent oxidoreductase domain"/>
    <property type="match status" value="1"/>
</dbReference>
<organism evidence="3 5">
    <name type="scientific">Tetragenococcus osmophilus</name>
    <dbReference type="NCBI Taxonomy" id="526944"/>
    <lineage>
        <taxon>Bacteria</taxon>
        <taxon>Bacillati</taxon>
        <taxon>Bacillota</taxon>
        <taxon>Bacilli</taxon>
        <taxon>Lactobacillales</taxon>
        <taxon>Enterococcaceae</taxon>
        <taxon>Tetragenococcus</taxon>
    </lineage>
</organism>
<dbReference type="Proteomes" id="UP000268310">
    <property type="component" value="Chromosome"/>
</dbReference>
<dbReference type="RefSeq" id="WP_123936494.1">
    <property type="nucleotide sequence ID" value="NZ_BSUW01000001.1"/>
</dbReference>
<evidence type="ECO:0000259" key="1">
    <source>
        <dbReference type="Pfam" id="PF00248"/>
    </source>
</evidence>
<feature type="domain" description="NADP-dependent oxidoreductase" evidence="1">
    <location>
        <begin position="16"/>
        <end position="294"/>
    </location>
</feature>
<reference evidence="3 5" key="2">
    <citation type="journal article" date="2014" name="Int. J. Syst. Evol. Microbiol.">
        <title>Complete genome sequence of Corynebacterium casei LMG S-19264T (=DSM 44701T), isolated from a smear-ripened cheese.</title>
        <authorList>
            <consortium name="US DOE Joint Genome Institute (JGI-PGF)"/>
            <person name="Walter F."/>
            <person name="Albersmeier A."/>
            <person name="Kalinowski J."/>
            <person name="Ruckert C."/>
        </authorList>
    </citation>
    <scope>NUCLEOTIDE SEQUENCE [LARGE SCALE GENOMIC DNA]</scope>
    <source>
        <strain evidence="3 5">NBRC 114545</strain>
    </source>
</reference>
<dbReference type="GO" id="GO:0016491">
    <property type="term" value="F:oxidoreductase activity"/>
    <property type="evidence" value="ECO:0007669"/>
    <property type="project" value="InterPro"/>
</dbReference>
<dbReference type="InterPro" id="IPR023210">
    <property type="entry name" value="NADP_OxRdtase_dom"/>
</dbReference>
<dbReference type="InterPro" id="IPR036812">
    <property type="entry name" value="NAD(P)_OxRdtase_dom_sf"/>
</dbReference>
<dbReference type="EMBL" id="CP027783">
    <property type="protein sequence ID" value="AYW48712.1"/>
    <property type="molecule type" value="Genomic_DNA"/>
</dbReference>
<dbReference type="PRINTS" id="PR00069">
    <property type="entry name" value="ALDKETRDTASE"/>
</dbReference>
<dbReference type="PANTHER" id="PTHR43364">
    <property type="entry name" value="NADH-SPECIFIC METHYLGLYOXAL REDUCTASE-RELATED"/>
    <property type="match status" value="1"/>
</dbReference>
<evidence type="ECO:0000313" key="3">
    <source>
        <dbReference type="EMBL" id="GMA71503.1"/>
    </source>
</evidence>
<reference evidence="2 4" key="1">
    <citation type="journal article" date="2012" name="Int. J. Syst. Evol. Microbiol.">
        <title>Characterization of Tetragenococcus strains from sugar thick juice reveals a novel species, Tetragenococcus osmophilus sp. nov., and divides Tetragenococcus halophilus into two subspecies, T. halophilus subsp. halophilus subsp. nov. and T. halophilus subsp. flandriensis subsp. nov.</title>
        <authorList>
            <person name="Juste A."/>
            <person name="Van Trappen S."/>
            <person name="Verreth C."/>
            <person name="Cleenwerck I."/>
            <person name="De Vos P."/>
            <person name="Lievens B."/>
            <person name="Willems K.A."/>
        </authorList>
    </citation>
    <scope>NUCLEOTIDE SEQUENCE [LARGE SCALE GENOMIC DNA]</scope>
    <source>
        <strain evidence="2 4">JCM 31126</strain>
    </source>
</reference>
<reference evidence="3" key="4">
    <citation type="submission" date="2023-02" db="EMBL/GenBank/DDBJ databases">
        <authorList>
            <person name="Sun Q."/>
            <person name="Mori K."/>
        </authorList>
    </citation>
    <scope>NUCLEOTIDE SEQUENCE</scope>
    <source>
        <strain evidence="3">NBRC 114545</strain>
    </source>
</reference>
<accession>A0AA37XIM7</accession>
<dbReference type="PANTHER" id="PTHR43364:SF1">
    <property type="entry name" value="OXIDOREDUCTASE YDHF"/>
    <property type="match status" value="1"/>
</dbReference>
<dbReference type="Pfam" id="PF00248">
    <property type="entry name" value="Aldo_ket_red"/>
    <property type="match status" value="1"/>
</dbReference>
<evidence type="ECO:0000313" key="4">
    <source>
        <dbReference type="Proteomes" id="UP000268310"/>
    </source>
</evidence>
<dbReference type="InterPro" id="IPR050523">
    <property type="entry name" value="AKR_Detox_Biosynth"/>
</dbReference>
<dbReference type="AlphaFoldDB" id="A0AA37XIM7"/>
<reference evidence="2" key="3">
    <citation type="submission" date="2018-03" db="EMBL/GenBank/DDBJ databases">
        <authorList>
            <person name="Jeon C.O."/>
        </authorList>
    </citation>
    <scope>NUCLEOTIDE SEQUENCE</scope>
    <source>
        <strain evidence="2">JCM 31126</strain>
    </source>
</reference>